<keyword evidence="1" id="KW-1133">Transmembrane helix</keyword>
<keyword evidence="1" id="KW-0812">Transmembrane</keyword>
<keyword evidence="3" id="KW-1185">Reference proteome</keyword>
<evidence type="ECO:0000256" key="1">
    <source>
        <dbReference type="SAM" id="Phobius"/>
    </source>
</evidence>
<evidence type="ECO:0000313" key="2">
    <source>
        <dbReference type="EMBL" id="MBP1046911.1"/>
    </source>
</evidence>
<dbReference type="Proteomes" id="UP000673375">
    <property type="component" value="Unassembled WGS sequence"/>
</dbReference>
<accession>A0ABS4CK19</accession>
<protein>
    <submittedName>
        <fullName evidence="2">Uncharacterized protein</fullName>
    </submittedName>
</protein>
<proteinExistence type="predicted"/>
<organism evidence="2 3">
    <name type="scientific">Enterococcus larvae</name>
    <dbReference type="NCBI Taxonomy" id="2794352"/>
    <lineage>
        <taxon>Bacteria</taxon>
        <taxon>Bacillati</taxon>
        <taxon>Bacillota</taxon>
        <taxon>Bacilli</taxon>
        <taxon>Lactobacillales</taxon>
        <taxon>Enterococcaceae</taxon>
        <taxon>Enterococcus</taxon>
    </lineage>
</organism>
<gene>
    <name evidence="2" type="ORF">I6N96_11590</name>
</gene>
<dbReference type="Pfam" id="PF20181">
    <property type="entry name" value="DUF6544"/>
    <property type="match status" value="1"/>
</dbReference>
<feature type="transmembrane region" description="Helical" evidence="1">
    <location>
        <begin position="6"/>
        <end position="26"/>
    </location>
</feature>
<comment type="caution">
    <text evidence="2">The sequence shown here is derived from an EMBL/GenBank/DDBJ whole genome shotgun (WGS) entry which is preliminary data.</text>
</comment>
<dbReference type="InterPro" id="IPR046674">
    <property type="entry name" value="DUF6544"/>
</dbReference>
<evidence type="ECO:0000313" key="3">
    <source>
        <dbReference type="Proteomes" id="UP000673375"/>
    </source>
</evidence>
<keyword evidence="1" id="KW-0472">Membrane</keyword>
<sequence length="284" mass="32429">MLWIGMVVTAVGLIVIYLALPGGKLWRQYQEDIRVSFKAAGTQNQSETFTKDSIKELPALLQKHIENGGYLGQPQMRNMLIHFHDTEFRMAQGKDPMKIDFQQVNFVSRPDRHAFLTGRMFGLPIQAKDSTIDGIGSMTGVLAKQIPLFRSTGAEMDQGQLITALADAVFMPSLFLQEFVSWKVIDDRTVEGQISWKQVSAKGRFTFDEEGNVIRFDTEDRYMDDNGKGSKLVPWFVTYEQYQQQDDFYQPGHVTVNWVTSEGAYTYFESDRIEVVYSVDEESI</sequence>
<reference evidence="2 3" key="1">
    <citation type="submission" date="2020-12" db="EMBL/GenBank/DDBJ databases">
        <title>Vagococcus allomyrinae sp. nov. and Enterococcus lavae sp. nov., isolated from the larvae of Allomyrina dichotoma.</title>
        <authorList>
            <person name="Lee S.D."/>
        </authorList>
    </citation>
    <scope>NUCLEOTIDE SEQUENCE [LARGE SCALE GENOMIC DNA]</scope>
    <source>
        <strain evidence="2 3">BWM-S5</strain>
    </source>
</reference>
<dbReference type="EMBL" id="JAEDXU010000005">
    <property type="protein sequence ID" value="MBP1046911.1"/>
    <property type="molecule type" value="Genomic_DNA"/>
</dbReference>
<name>A0ABS4CK19_9ENTE</name>